<organism evidence="1 2">
    <name type="scientific">Gilliamella intestini</name>
    <dbReference type="NCBI Taxonomy" id="1798183"/>
    <lineage>
        <taxon>Bacteria</taxon>
        <taxon>Pseudomonadati</taxon>
        <taxon>Pseudomonadota</taxon>
        <taxon>Gammaproteobacteria</taxon>
        <taxon>Orbales</taxon>
        <taxon>Orbaceae</taxon>
        <taxon>Gilliamella</taxon>
    </lineage>
</organism>
<dbReference type="EMBL" id="FMBA01000032">
    <property type="protein sequence ID" value="SCC15235.1"/>
    <property type="molecule type" value="Genomic_DNA"/>
</dbReference>
<dbReference type="AlphaFoldDB" id="A0A1C4C825"/>
<keyword evidence="2" id="KW-1185">Reference proteome</keyword>
<proteinExistence type="predicted"/>
<name>A0A1C4C825_9GAMM</name>
<dbReference type="Proteomes" id="UP000199698">
    <property type="component" value="Unassembled WGS sequence"/>
</dbReference>
<dbReference type="RefSeq" id="WP_091124201.1">
    <property type="nucleotide sequence ID" value="NZ_FMBA01000032.1"/>
</dbReference>
<reference evidence="2" key="1">
    <citation type="submission" date="2016-08" db="EMBL/GenBank/DDBJ databases">
        <authorList>
            <person name="Varghese N."/>
            <person name="Submissions Spin"/>
        </authorList>
    </citation>
    <scope>NUCLEOTIDE SEQUENCE [LARGE SCALE GENOMIC DNA]</scope>
    <source>
        <strain evidence="2">R-53144</strain>
    </source>
</reference>
<sequence>MSYSWQLQAANGNNNQVKRSDAIILNSRAVINYARPELFYGQSDWFAGPADIWNPNKGFLIQSNNPVSYSKNFPTTGANGLSFDLLIEGDVDGLIWDPVTHEGITATATRTVAYPRSNSNWWWLPPEEDGKIVIRVKLTGPEAKTQWENDNPRPIRVPKLPQTFELVGRDSLGNHVIKYGFVLQKWFVNRGNIYDFSPNQMSWCNSLGYRLSQVKDLTNHACNRKNSFVFNCSDGVDGAKPASSNDNGYQRQIGAGLFTEWGEIDFYRDGGFKYNPYTTSEIYHSPGTARDGAYYIVYSDFGSVHVPFNNGNNATPAVCVTP</sequence>
<protein>
    <submittedName>
        <fullName evidence="1">Uncharacterized protein</fullName>
    </submittedName>
</protein>
<gene>
    <name evidence="1" type="ORF">GA0061080_10321</name>
</gene>
<accession>A0A1C4C825</accession>
<evidence type="ECO:0000313" key="1">
    <source>
        <dbReference type="EMBL" id="SCC15235.1"/>
    </source>
</evidence>
<evidence type="ECO:0000313" key="2">
    <source>
        <dbReference type="Proteomes" id="UP000199698"/>
    </source>
</evidence>